<organism evidence="1 2">
    <name type="scientific">Bos indicus x Bos taurus</name>
    <name type="common">Hybrid cattle</name>
    <dbReference type="NCBI Taxonomy" id="30522"/>
    <lineage>
        <taxon>Eukaryota</taxon>
        <taxon>Metazoa</taxon>
        <taxon>Chordata</taxon>
        <taxon>Craniata</taxon>
        <taxon>Vertebrata</taxon>
        <taxon>Euteleostomi</taxon>
        <taxon>Mammalia</taxon>
        <taxon>Eutheria</taxon>
        <taxon>Laurasiatheria</taxon>
        <taxon>Artiodactyla</taxon>
        <taxon>Ruminantia</taxon>
        <taxon>Pecora</taxon>
        <taxon>Bovidae</taxon>
        <taxon>Bovinae</taxon>
        <taxon>Bos</taxon>
    </lineage>
</organism>
<name>A0A4W2I3Z8_BOBOX</name>
<protein>
    <submittedName>
        <fullName evidence="1">Uncharacterized protein</fullName>
    </submittedName>
</protein>
<evidence type="ECO:0000313" key="2">
    <source>
        <dbReference type="Proteomes" id="UP000429181"/>
    </source>
</evidence>
<dbReference type="AlphaFoldDB" id="A0A4W2I3Z8"/>
<evidence type="ECO:0000313" key="1">
    <source>
        <dbReference type="Ensembl" id="ENSBIXP00005038619.1"/>
    </source>
</evidence>
<dbReference type="Pfam" id="PF21951">
    <property type="entry name" value="TARP"/>
    <property type="match status" value="1"/>
</dbReference>
<reference evidence="1 2" key="1">
    <citation type="submission" date="2018-11" db="EMBL/GenBank/DDBJ databases">
        <title>Haplotype-resolved cattle genomes.</title>
        <authorList>
            <person name="Low W.Y."/>
            <person name="Tearle R."/>
            <person name="Bickhart D.M."/>
            <person name="Rosen B.D."/>
            <person name="Koren S."/>
            <person name="Rhie A."/>
            <person name="Hiendleder S."/>
            <person name="Phillippy A.M."/>
            <person name="Smith T.P.L."/>
            <person name="Williams J.L."/>
        </authorList>
    </citation>
    <scope>NUCLEOTIDE SEQUENCE [LARGE SCALE GENOMIC DNA]</scope>
</reference>
<dbReference type="GeneTree" id="ENSGT00950000185265"/>
<proteinExistence type="predicted"/>
<dbReference type="InterPro" id="IPR054133">
    <property type="entry name" value="TARP"/>
</dbReference>
<accession>A0A4W2I3Z8</accession>
<reference evidence="1" key="2">
    <citation type="submission" date="2025-08" db="UniProtKB">
        <authorList>
            <consortium name="Ensembl"/>
        </authorList>
    </citation>
    <scope>IDENTIFICATION</scope>
</reference>
<dbReference type="Ensembl" id="ENSBIXT00005028933.1">
    <property type="protein sequence ID" value="ENSBIXP00005038619.1"/>
    <property type="gene ID" value="ENSBIXG00005020710.1"/>
</dbReference>
<dbReference type="Proteomes" id="UP000429181">
    <property type="component" value="Chromosome 4"/>
</dbReference>
<sequence>MWKSVFKEPGLWNQVDLELQVYHLCLCEFGPLCFFLRLLKSSVRILEHIFVFWRIFSLMLLRFIGEKKEATEFCHPSREIP</sequence>